<evidence type="ECO:0000313" key="7">
    <source>
        <dbReference type="EMBL" id="AEI89285.1"/>
    </source>
</evidence>
<gene>
    <name evidence="5 7" type="primary">coaE</name>
    <name evidence="7" type="ordered locus">midi_01005</name>
</gene>
<dbReference type="NCBIfam" id="TIGR00152">
    <property type="entry name" value="dephospho-CoA kinase"/>
    <property type="match status" value="1"/>
</dbReference>
<dbReference type="KEGG" id="mmn:midi_01005"/>
<dbReference type="InterPro" id="IPR027417">
    <property type="entry name" value="P-loop_NTPase"/>
</dbReference>
<dbReference type="HOGENOM" id="CLU_057180_2_1_5"/>
<evidence type="ECO:0000256" key="3">
    <source>
        <dbReference type="ARBA" id="ARBA00022840"/>
    </source>
</evidence>
<dbReference type="GO" id="GO:0004140">
    <property type="term" value="F:dephospho-CoA kinase activity"/>
    <property type="evidence" value="ECO:0007669"/>
    <property type="project" value="UniProtKB-UniRule"/>
</dbReference>
<keyword evidence="5" id="KW-0963">Cytoplasm</keyword>
<proteinExistence type="inferred from homology"/>
<comment type="subcellular location">
    <subcellularLocation>
        <location evidence="5">Cytoplasm</location>
    </subcellularLocation>
</comment>
<evidence type="ECO:0000256" key="4">
    <source>
        <dbReference type="ARBA" id="ARBA00022993"/>
    </source>
</evidence>
<evidence type="ECO:0000313" key="8">
    <source>
        <dbReference type="Proteomes" id="UP000006639"/>
    </source>
</evidence>
<dbReference type="GO" id="GO:0005737">
    <property type="term" value="C:cytoplasm"/>
    <property type="evidence" value="ECO:0007669"/>
    <property type="project" value="UniProtKB-SubCell"/>
</dbReference>
<keyword evidence="8" id="KW-1185">Reference proteome</keyword>
<dbReference type="GO" id="GO:0005524">
    <property type="term" value="F:ATP binding"/>
    <property type="evidence" value="ECO:0007669"/>
    <property type="project" value="UniProtKB-UniRule"/>
</dbReference>
<keyword evidence="3 5" id="KW-0067">ATP-binding</keyword>
<dbReference type="PROSITE" id="PS51219">
    <property type="entry name" value="DPCK"/>
    <property type="match status" value="1"/>
</dbReference>
<evidence type="ECO:0000256" key="6">
    <source>
        <dbReference type="NCBIfam" id="TIGR00152"/>
    </source>
</evidence>
<reference evidence="7 8" key="1">
    <citation type="journal article" date="2011" name="Mol. Biol. Evol.">
        <title>Phylogenomic evidence for the presence of a flagellum and cbb3 oxidase in the free-living mitochondrial ancestor.</title>
        <authorList>
            <person name="Sassera D."/>
            <person name="Lo N."/>
            <person name="Epis S."/>
            <person name="D'Auria G."/>
            <person name="Montagna M."/>
            <person name="Comandatore F."/>
            <person name="Horner D."/>
            <person name="Pereto J."/>
            <person name="Luciano A.M."/>
            <person name="Franciosi F."/>
            <person name="Ferri E."/>
            <person name="Crotti E."/>
            <person name="Bazzocchi C."/>
            <person name="Daffonchio D."/>
            <person name="Sacchi L."/>
            <person name="Moya A."/>
            <person name="Latorre A."/>
            <person name="Bandi C."/>
        </authorList>
    </citation>
    <scope>NUCLEOTIDE SEQUENCE [LARGE SCALE GENOMIC DNA]</scope>
    <source>
        <strain evidence="7 8">IricVA</strain>
    </source>
</reference>
<dbReference type="CDD" id="cd02022">
    <property type="entry name" value="DPCK"/>
    <property type="match status" value="1"/>
</dbReference>
<evidence type="ECO:0000256" key="2">
    <source>
        <dbReference type="ARBA" id="ARBA00022741"/>
    </source>
</evidence>
<dbReference type="Pfam" id="PF01121">
    <property type="entry name" value="CoaE"/>
    <property type="match status" value="1"/>
</dbReference>
<keyword evidence="2 5" id="KW-0547">Nucleotide-binding</keyword>
<evidence type="ECO:0000256" key="5">
    <source>
        <dbReference type="HAMAP-Rule" id="MF_00376"/>
    </source>
</evidence>
<dbReference type="AlphaFoldDB" id="F7XTS6"/>
<dbReference type="STRING" id="696127.midi_01005"/>
<feature type="binding site" evidence="5">
    <location>
        <begin position="23"/>
        <end position="28"/>
    </location>
    <ligand>
        <name>ATP</name>
        <dbReference type="ChEBI" id="CHEBI:30616"/>
    </ligand>
</feature>
<evidence type="ECO:0000256" key="1">
    <source>
        <dbReference type="ARBA" id="ARBA00009018"/>
    </source>
</evidence>
<comment type="pathway">
    <text evidence="5">Cofactor biosynthesis; coenzyme A biosynthesis; CoA from (R)-pantothenate: step 5/5.</text>
</comment>
<dbReference type="InterPro" id="IPR001977">
    <property type="entry name" value="Depp_CoAkinase"/>
</dbReference>
<dbReference type="GO" id="GO:0015937">
    <property type="term" value="P:coenzyme A biosynthetic process"/>
    <property type="evidence" value="ECO:0007669"/>
    <property type="project" value="UniProtKB-UniRule"/>
</dbReference>
<keyword evidence="5 7" id="KW-0808">Transferase</keyword>
<dbReference type="UniPathway" id="UPA00241">
    <property type="reaction ID" value="UER00356"/>
</dbReference>
<dbReference type="RefSeq" id="WP_013951483.1">
    <property type="nucleotide sequence ID" value="NC_015722.1"/>
</dbReference>
<accession>F7XTS6</accession>
<name>F7XTS6_MIDMI</name>
<dbReference type="HAMAP" id="MF_00376">
    <property type="entry name" value="Dephospho_CoA_kinase"/>
    <property type="match status" value="1"/>
</dbReference>
<comment type="catalytic activity">
    <reaction evidence="5">
        <text>3'-dephospho-CoA + ATP = ADP + CoA + H(+)</text>
        <dbReference type="Rhea" id="RHEA:18245"/>
        <dbReference type="ChEBI" id="CHEBI:15378"/>
        <dbReference type="ChEBI" id="CHEBI:30616"/>
        <dbReference type="ChEBI" id="CHEBI:57287"/>
        <dbReference type="ChEBI" id="CHEBI:57328"/>
        <dbReference type="ChEBI" id="CHEBI:456216"/>
        <dbReference type="EC" id="2.7.1.24"/>
    </reaction>
</comment>
<keyword evidence="4 5" id="KW-0173">Coenzyme A biosynthesis</keyword>
<dbReference type="OrthoDB" id="9812943at2"/>
<sequence>MSRHRKKKLSRAGLVIVITGGIASGKSFVLKHFANLGFETLSLDEIANTFLDRSSPVYVKITQAFPECVSQVDGYLDKRSLSTLVFSNIEKLKLLNSLIHPLIRARYQNIIEDRQRSIVIEIPLMIEAMVRDNYEYENDAIILVKSSYETRLKRIMQRKNMTKERFDAIVALQLSEVVREECADFIIENENPLAVFNQVEKFLHGRFERNSFRY</sequence>
<dbReference type="PANTHER" id="PTHR10695">
    <property type="entry name" value="DEPHOSPHO-COA KINASE-RELATED"/>
    <property type="match status" value="1"/>
</dbReference>
<dbReference type="Proteomes" id="UP000006639">
    <property type="component" value="Chromosome"/>
</dbReference>
<dbReference type="EMBL" id="CP002130">
    <property type="protein sequence ID" value="AEI89285.1"/>
    <property type="molecule type" value="Genomic_DNA"/>
</dbReference>
<keyword evidence="5 7" id="KW-0418">Kinase</keyword>
<dbReference type="Gene3D" id="3.40.50.300">
    <property type="entry name" value="P-loop containing nucleotide triphosphate hydrolases"/>
    <property type="match status" value="1"/>
</dbReference>
<dbReference type="EC" id="2.7.1.24" evidence="5 6"/>
<dbReference type="SUPFAM" id="SSF52540">
    <property type="entry name" value="P-loop containing nucleoside triphosphate hydrolases"/>
    <property type="match status" value="1"/>
</dbReference>
<comment type="similarity">
    <text evidence="1 5">Belongs to the CoaE family.</text>
</comment>
<comment type="function">
    <text evidence="5">Catalyzes the phosphorylation of the 3'-hydroxyl group of dephosphocoenzyme A to form coenzyme A.</text>
</comment>
<organism evidence="7 8">
    <name type="scientific">Midichloria mitochondrii (strain IricVA)</name>
    <dbReference type="NCBI Taxonomy" id="696127"/>
    <lineage>
        <taxon>Bacteria</taxon>
        <taxon>Pseudomonadati</taxon>
        <taxon>Pseudomonadota</taxon>
        <taxon>Alphaproteobacteria</taxon>
        <taxon>Rickettsiales</taxon>
        <taxon>Candidatus Midichloriaceae</taxon>
        <taxon>Candidatus Midichloria</taxon>
    </lineage>
</organism>
<dbReference type="PANTHER" id="PTHR10695:SF46">
    <property type="entry name" value="BIFUNCTIONAL COENZYME A SYNTHASE-RELATED"/>
    <property type="match status" value="1"/>
</dbReference>
<protein>
    <recommendedName>
        <fullName evidence="5 6">Dephospho-CoA kinase</fullName>
        <ecNumber evidence="5 6">2.7.1.24</ecNumber>
    </recommendedName>
    <alternativeName>
        <fullName evidence="5">Dephosphocoenzyme A kinase</fullName>
    </alternativeName>
</protein>